<evidence type="ECO:0000313" key="2">
    <source>
        <dbReference type="EMBL" id="QLG48787.1"/>
    </source>
</evidence>
<dbReference type="RefSeq" id="WP_179260524.1">
    <property type="nucleotide sequence ID" value="NZ_CP058601.1"/>
</dbReference>
<gene>
    <name evidence="2" type="ORF">HYG82_07970</name>
</gene>
<organism evidence="2 3">
    <name type="scientific">Natrinema halophilum</name>
    <dbReference type="NCBI Taxonomy" id="1699371"/>
    <lineage>
        <taxon>Archaea</taxon>
        <taxon>Methanobacteriati</taxon>
        <taxon>Methanobacteriota</taxon>
        <taxon>Stenosarchaea group</taxon>
        <taxon>Halobacteria</taxon>
        <taxon>Halobacteriales</taxon>
        <taxon>Natrialbaceae</taxon>
        <taxon>Natrinema</taxon>
    </lineage>
</organism>
<sequence>MAGLDYTTTGDISEIGADPASLLIVAVLGMLGSYLEYDRDSAKLKIIWAGTTGGVIGALGTSETRFELAGAVFVGGLIAITAKAAVRKVDSDLPTEIPFFDG</sequence>
<reference evidence="2 3" key="1">
    <citation type="submission" date="2020-07" db="EMBL/GenBank/DDBJ databases">
        <authorList>
            <person name="Cui H."/>
        </authorList>
    </citation>
    <scope>NUCLEOTIDE SEQUENCE [LARGE SCALE GENOMIC DNA]</scope>
    <source>
        <strain evidence="2 3">YPL8</strain>
    </source>
</reference>
<accession>A0A7D5GH48</accession>
<dbReference type="GeneID" id="56033219"/>
<keyword evidence="1" id="KW-0472">Membrane</keyword>
<feature type="transmembrane region" description="Helical" evidence="1">
    <location>
        <begin position="20"/>
        <end position="37"/>
    </location>
</feature>
<evidence type="ECO:0000256" key="1">
    <source>
        <dbReference type="SAM" id="Phobius"/>
    </source>
</evidence>
<keyword evidence="3" id="KW-1185">Reference proteome</keyword>
<protein>
    <submittedName>
        <fullName evidence="2">Uncharacterized protein</fullName>
    </submittedName>
</protein>
<dbReference type="AlphaFoldDB" id="A0A7D5GH48"/>
<dbReference type="OrthoDB" id="386735at2157"/>
<dbReference type="EMBL" id="CP058601">
    <property type="protein sequence ID" value="QLG48787.1"/>
    <property type="molecule type" value="Genomic_DNA"/>
</dbReference>
<dbReference type="KEGG" id="haly:HYG82_07970"/>
<evidence type="ECO:0000313" key="3">
    <source>
        <dbReference type="Proteomes" id="UP000509241"/>
    </source>
</evidence>
<proteinExistence type="predicted"/>
<dbReference type="Proteomes" id="UP000509241">
    <property type="component" value="Chromosome"/>
</dbReference>
<keyword evidence="1" id="KW-1133">Transmembrane helix</keyword>
<keyword evidence="1" id="KW-0812">Transmembrane</keyword>
<name>A0A7D5GH48_9EURY</name>